<evidence type="ECO:0000313" key="6">
    <source>
        <dbReference type="EMBL" id="OYQ43476.1"/>
    </source>
</evidence>
<organism evidence="6 7">
    <name type="scientific">Flavobacterium aurantiibacter</name>
    <dbReference type="NCBI Taxonomy" id="2023067"/>
    <lineage>
        <taxon>Bacteria</taxon>
        <taxon>Pseudomonadati</taxon>
        <taxon>Bacteroidota</taxon>
        <taxon>Flavobacteriia</taxon>
        <taxon>Flavobacteriales</taxon>
        <taxon>Flavobacteriaceae</taxon>
        <taxon>Flavobacterium</taxon>
    </lineage>
</organism>
<dbReference type="PIRSF" id="PIRSF000390">
    <property type="entry name" value="PLP_StrS"/>
    <property type="match status" value="1"/>
</dbReference>
<protein>
    <submittedName>
        <fullName evidence="6">Aminotransferase</fullName>
    </submittedName>
</protein>
<proteinExistence type="inferred from homology"/>
<evidence type="ECO:0000256" key="4">
    <source>
        <dbReference type="PIRSR" id="PIRSR000390-2"/>
    </source>
</evidence>
<dbReference type="Pfam" id="PF01041">
    <property type="entry name" value="DegT_DnrJ_EryC1"/>
    <property type="match status" value="1"/>
</dbReference>
<dbReference type="InterPro" id="IPR015421">
    <property type="entry name" value="PyrdxlP-dep_Trfase_major"/>
</dbReference>
<dbReference type="InterPro" id="IPR015422">
    <property type="entry name" value="PyrdxlP-dep_Trfase_small"/>
</dbReference>
<dbReference type="GO" id="GO:0000271">
    <property type="term" value="P:polysaccharide biosynthetic process"/>
    <property type="evidence" value="ECO:0007669"/>
    <property type="project" value="TreeGrafter"/>
</dbReference>
<dbReference type="GO" id="GO:0008483">
    <property type="term" value="F:transaminase activity"/>
    <property type="evidence" value="ECO:0007669"/>
    <property type="project" value="UniProtKB-KW"/>
</dbReference>
<dbReference type="InterPro" id="IPR015424">
    <property type="entry name" value="PyrdxlP-dep_Trfase"/>
</dbReference>
<dbReference type="Proteomes" id="UP000216035">
    <property type="component" value="Unassembled WGS sequence"/>
</dbReference>
<dbReference type="InterPro" id="IPR000653">
    <property type="entry name" value="DegT/StrS_aminotransferase"/>
</dbReference>
<gene>
    <name evidence="6" type="ORF">CHX27_10000</name>
</gene>
<sequence>MKIPFLDLQRITESYQPELQEAAQRVIEKGWFILGEEVERFEAEFAQYCGTTEAIGVANGLEALRLIFEGYKLLGRLAVGDEVLVPANTYIAGILAIQHAGLVPVLCEPELETYNIDARRLESEMTPRTKALLAVHLYGRLADTQKLEAFCQQHDLLFIEDAAQAHGAFVNDLSKRAGSYGHAAGFSFYPGKNLGALGDAGAVTTSDLELATVIRKLRNYGSEQKYSCEINGFNSRLDEIQAAFLRVKLRRLDADNQQRQAIADRFLNEISNPNLILPLRSSTNNVWHLFVIRVENREHFMNYLKVNGIGTLIHYPIAPHQQKAMPEFAHCNLPITERIHREVVSIPLHQLLSDEEVAYIIETLNRYEQ</sequence>
<dbReference type="Gene3D" id="3.90.1150.10">
    <property type="entry name" value="Aspartate Aminotransferase, domain 1"/>
    <property type="match status" value="1"/>
</dbReference>
<dbReference type="PANTHER" id="PTHR30244:SF36">
    <property type="entry name" value="3-OXO-GLUCOSE-6-PHOSPHATE:GLUTAMATE AMINOTRANSFERASE"/>
    <property type="match status" value="1"/>
</dbReference>
<evidence type="ECO:0000313" key="7">
    <source>
        <dbReference type="Proteomes" id="UP000216035"/>
    </source>
</evidence>
<keyword evidence="7" id="KW-1185">Reference proteome</keyword>
<dbReference type="SUPFAM" id="SSF53383">
    <property type="entry name" value="PLP-dependent transferases"/>
    <property type="match status" value="1"/>
</dbReference>
<dbReference type="RefSeq" id="WP_094486637.1">
    <property type="nucleotide sequence ID" value="NZ_NOXX01000203.1"/>
</dbReference>
<keyword evidence="6" id="KW-0032">Aminotransferase</keyword>
<comment type="similarity">
    <text evidence="2 5">Belongs to the DegT/DnrJ/EryC1 family.</text>
</comment>
<evidence type="ECO:0000256" key="3">
    <source>
        <dbReference type="PIRSR" id="PIRSR000390-1"/>
    </source>
</evidence>
<dbReference type="PANTHER" id="PTHR30244">
    <property type="entry name" value="TRANSAMINASE"/>
    <property type="match status" value="1"/>
</dbReference>
<reference evidence="6 7" key="1">
    <citation type="submission" date="2017-07" db="EMBL/GenBank/DDBJ databases">
        <title>Flavobacterium cyanobacteriorum sp. nov., isolated from cyanobacterial aggregates in a eutrophic lake.</title>
        <authorList>
            <person name="Cai H."/>
        </authorList>
    </citation>
    <scope>NUCLEOTIDE SEQUENCE [LARGE SCALE GENOMIC DNA]</scope>
    <source>
        <strain evidence="6 7">TH167</strain>
    </source>
</reference>
<evidence type="ECO:0000256" key="2">
    <source>
        <dbReference type="ARBA" id="ARBA00037999"/>
    </source>
</evidence>
<comment type="caution">
    <text evidence="6">The sequence shown here is derived from an EMBL/GenBank/DDBJ whole genome shotgun (WGS) entry which is preliminary data.</text>
</comment>
<feature type="modified residue" description="N6-(pyridoxal phosphate)lysine" evidence="4">
    <location>
        <position position="192"/>
    </location>
</feature>
<keyword evidence="1 4" id="KW-0663">Pyridoxal phosphate</keyword>
<feature type="active site" description="Proton acceptor" evidence="3">
    <location>
        <position position="192"/>
    </location>
</feature>
<dbReference type="OrthoDB" id="9804264at2"/>
<dbReference type="Gene3D" id="3.40.640.10">
    <property type="entry name" value="Type I PLP-dependent aspartate aminotransferase-like (Major domain)"/>
    <property type="match status" value="1"/>
</dbReference>
<evidence type="ECO:0000256" key="5">
    <source>
        <dbReference type="RuleBase" id="RU004508"/>
    </source>
</evidence>
<dbReference type="CDD" id="cd00616">
    <property type="entry name" value="AHBA_syn"/>
    <property type="match status" value="1"/>
</dbReference>
<name>A0A255ZPU1_9FLAO</name>
<dbReference type="AlphaFoldDB" id="A0A255ZPU1"/>
<dbReference type="GO" id="GO:0030170">
    <property type="term" value="F:pyridoxal phosphate binding"/>
    <property type="evidence" value="ECO:0007669"/>
    <property type="project" value="TreeGrafter"/>
</dbReference>
<keyword evidence="6" id="KW-0808">Transferase</keyword>
<dbReference type="EMBL" id="NOXX01000203">
    <property type="protein sequence ID" value="OYQ43476.1"/>
    <property type="molecule type" value="Genomic_DNA"/>
</dbReference>
<accession>A0A255ZPU1</accession>
<evidence type="ECO:0000256" key="1">
    <source>
        <dbReference type="ARBA" id="ARBA00022898"/>
    </source>
</evidence>